<dbReference type="PANTHER" id="PTHR24189">
    <property type="entry name" value="MYOTROPHIN"/>
    <property type="match status" value="1"/>
</dbReference>
<keyword evidence="2 3" id="KW-0040">ANK repeat</keyword>
<dbReference type="PROSITE" id="PS50088">
    <property type="entry name" value="ANK_REPEAT"/>
    <property type="match status" value="5"/>
</dbReference>
<evidence type="ECO:0000313" key="6">
    <source>
        <dbReference type="Proteomes" id="UP001187531"/>
    </source>
</evidence>
<evidence type="ECO:0000256" key="2">
    <source>
        <dbReference type="ARBA" id="ARBA00023043"/>
    </source>
</evidence>
<dbReference type="InterPro" id="IPR002110">
    <property type="entry name" value="Ankyrin_rpt"/>
</dbReference>
<dbReference type="EMBL" id="JAVRJZ010000005">
    <property type="protein sequence ID" value="KAK2722691.1"/>
    <property type="molecule type" value="Genomic_DNA"/>
</dbReference>
<dbReference type="Proteomes" id="UP001187531">
    <property type="component" value="Unassembled WGS sequence"/>
</dbReference>
<feature type="transmembrane region" description="Helical" evidence="4">
    <location>
        <begin position="143"/>
        <end position="161"/>
    </location>
</feature>
<dbReference type="InterPro" id="IPR050745">
    <property type="entry name" value="Multifunctional_regulatory"/>
</dbReference>
<name>A0AA88I9Y4_ARTSF</name>
<keyword evidence="4" id="KW-1133">Transmembrane helix</keyword>
<dbReference type="Pfam" id="PF12796">
    <property type="entry name" value="Ank_2"/>
    <property type="match status" value="1"/>
</dbReference>
<sequence>MMINITQVIMISRKFYKNATKKKKDGEKANNVEKFRKCCKRNKVGKKSTHKNEEAKQIKIGEEKNLLSTILIVLIVLVLYYTDFFQYLDDIACLIKFFIVVIMCYKICSTLKAAFNAIQYFAKICFGLNLIKIWNLVFQNLSSDNICVVIFIIIVIFENVIGPKLKEAFDTIKYFIKICVGLIRGQPYIKETLHDAAKNGNLDICQQLVSRGVTIDDLDSGGGTPLYYAAESNQLDVTRYLLEKGANPNVKCQFPLDGTILQAAVGKGYLDICRLLVAKGASINESNSLPDQTALHCAARKSREICELLITKGATIDAFDPFDRTPLYYSITYKKLDVTKYLLENGANSNSECFGQEYYNITNSKKEKFREKMLHVAAREGNLDLCQLLVLKGADMNCLNSKDETPLMIALENSLSSRNDTQKYLSIAEYFLKNKLVYNSELNGDVKDKFMKLFKQVAASKHIFQKLKPWHPNMCKLASEKSDGSLKSFCRDVIWKNIDNSKISDIVNRLNISECLRRYIIYEEELRCG</sequence>
<organism evidence="5 6">
    <name type="scientific">Artemia franciscana</name>
    <name type="common">Brine shrimp</name>
    <name type="synonym">Artemia sanfranciscana</name>
    <dbReference type="NCBI Taxonomy" id="6661"/>
    <lineage>
        <taxon>Eukaryota</taxon>
        <taxon>Metazoa</taxon>
        <taxon>Ecdysozoa</taxon>
        <taxon>Arthropoda</taxon>
        <taxon>Crustacea</taxon>
        <taxon>Branchiopoda</taxon>
        <taxon>Anostraca</taxon>
        <taxon>Artemiidae</taxon>
        <taxon>Artemia</taxon>
    </lineage>
</organism>
<evidence type="ECO:0000256" key="4">
    <source>
        <dbReference type="SAM" id="Phobius"/>
    </source>
</evidence>
<evidence type="ECO:0000313" key="5">
    <source>
        <dbReference type="EMBL" id="KAK2722691.1"/>
    </source>
</evidence>
<accession>A0AA88I9Y4</accession>
<keyword evidence="4" id="KW-0472">Membrane</keyword>
<feature type="transmembrane region" description="Helical" evidence="4">
    <location>
        <begin position="65"/>
        <end position="81"/>
    </location>
</feature>
<proteinExistence type="predicted"/>
<feature type="repeat" description="ANK" evidence="3">
    <location>
        <begin position="374"/>
        <end position="401"/>
    </location>
</feature>
<dbReference type="AlphaFoldDB" id="A0AA88I9Y4"/>
<gene>
    <name evidence="5" type="ORF">QYM36_003020</name>
</gene>
<feature type="repeat" description="ANK" evidence="3">
    <location>
        <begin position="193"/>
        <end position="220"/>
    </location>
</feature>
<dbReference type="PROSITE" id="PS50297">
    <property type="entry name" value="ANK_REP_REGION"/>
    <property type="match status" value="3"/>
</dbReference>
<reference evidence="5" key="1">
    <citation type="submission" date="2023-07" db="EMBL/GenBank/DDBJ databases">
        <title>Chromosome-level genome assembly of Artemia franciscana.</title>
        <authorList>
            <person name="Jo E."/>
        </authorList>
    </citation>
    <scope>NUCLEOTIDE SEQUENCE</scope>
    <source>
        <tissue evidence="5">Whole body</tissue>
    </source>
</reference>
<dbReference type="InterPro" id="IPR036770">
    <property type="entry name" value="Ankyrin_rpt-contain_sf"/>
</dbReference>
<protein>
    <submittedName>
        <fullName evidence="5">Uncharacterized protein</fullName>
    </submittedName>
</protein>
<keyword evidence="6" id="KW-1185">Reference proteome</keyword>
<keyword evidence="4" id="KW-0812">Transmembrane</keyword>
<dbReference type="PANTHER" id="PTHR24189:SF50">
    <property type="entry name" value="ANKYRIN REPEAT AND SOCS BOX PROTEIN 2"/>
    <property type="match status" value="1"/>
</dbReference>
<evidence type="ECO:0000256" key="1">
    <source>
        <dbReference type="ARBA" id="ARBA00022737"/>
    </source>
</evidence>
<keyword evidence="1" id="KW-0677">Repeat</keyword>
<feature type="repeat" description="ANK" evidence="3">
    <location>
        <begin position="221"/>
        <end position="253"/>
    </location>
</feature>
<comment type="caution">
    <text evidence="5">The sequence shown here is derived from an EMBL/GenBank/DDBJ whole genome shotgun (WGS) entry which is preliminary data.</text>
</comment>
<feature type="repeat" description="ANK" evidence="3">
    <location>
        <begin position="322"/>
        <end position="354"/>
    </location>
</feature>
<dbReference type="PRINTS" id="PR01415">
    <property type="entry name" value="ANKYRIN"/>
</dbReference>
<dbReference type="SMART" id="SM00248">
    <property type="entry name" value="ANK"/>
    <property type="match status" value="7"/>
</dbReference>
<dbReference type="Gene3D" id="1.25.40.20">
    <property type="entry name" value="Ankyrin repeat-containing domain"/>
    <property type="match status" value="2"/>
</dbReference>
<dbReference type="SUPFAM" id="SSF48403">
    <property type="entry name" value="Ankyrin repeat"/>
    <property type="match status" value="1"/>
</dbReference>
<feature type="repeat" description="ANK" evidence="3">
    <location>
        <begin position="256"/>
        <end position="288"/>
    </location>
</feature>
<dbReference type="Pfam" id="PF00023">
    <property type="entry name" value="Ank"/>
    <property type="match status" value="2"/>
</dbReference>
<dbReference type="Pfam" id="PF13637">
    <property type="entry name" value="Ank_4"/>
    <property type="match status" value="1"/>
</dbReference>
<evidence type="ECO:0000256" key="3">
    <source>
        <dbReference type="PROSITE-ProRule" id="PRU00023"/>
    </source>
</evidence>